<protein>
    <submittedName>
        <fullName evidence="2">Uncharacterized protein</fullName>
    </submittedName>
</protein>
<gene>
    <name evidence="1" type="ORF">BRETT_000055</name>
    <name evidence="3" type="ORF">BRETT_001369</name>
    <name evidence="2" type="ORF">BRETT_004061</name>
</gene>
<sequence length="108" mass="12592">MMTTQIKTIPTAERCEELIRMLEFEDDNLNKIFSKDRVGENKKNSLFFIPEFKIWFCDMIRSHKGCTTKQVDAVKELLEMRNMAHVPSCPISSSLEKAATIFLMRKLC</sequence>
<dbReference type="EMBL" id="CP063131">
    <property type="protein sequence ID" value="QOU18333.1"/>
    <property type="molecule type" value="Genomic_DNA"/>
</dbReference>
<dbReference type="AlphaFoldDB" id="A0A871QZB7"/>
<evidence type="ECO:0000313" key="1">
    <source>
        <dbReference type="EMBL" id="QOU18333.1"/>
    </source>
</evidence>
<reference evidence="2" key="1">
    <citation type="submission" date="2020-10" db="EMBL/GenBank/DDBJ databases">
        <authorList>
            <person name="Palmer J.M."/>
        </authorList>
    </citation>
    <scope>NUCLEOTIDE SEQUENCE</scope>
    <source>
        <strain evidence="2">UCD 2041</strain>
    </source>
</reference>
<dbReference type="EMBL" id="CP063136">
    <property type="protein sequence ID" value="QOU21644.1"/>
    <property type="molecule type" value="Genomic_DNA"/>
</dbReference>
<dbReference type="KEGG" id="bbrx:BRETT_000055"/>
<dbReference type="EMBL" id="CP063133">
    <property type="protein sequence ID" value="QOU18843.1"/>
    <property type="molecule type" value="Genomic_DNA"/>
</dbReference>
<dbReference type="RefSeq" id="XP_041134827.1">
    <property type="nucleotide sequence ID" value="XM_041278632.1"/>
</dbReference>
<reference evidence="2" key="2">
    <citation type="journal article" name="BMC Genomics">
        <title>New genome assemblies reveal patterns of domestication and adaptation across Brettanomyces (Dekkera) species.</title>
        <authorList>
            <person name="Roach M.J."/>
            <person name="Borneman A.R."/>
        </authorList>
    </citation>
    <scope>NUCLEOTIDE SEQUENCE</scope>
    <source>
        <strain evidence="2">UCD 2041</strain>
    </source>
</reference>
<evidence type="ECO:0000313" key="3">
    <source>
        <dbReference type="EMBL" id="QOU21644.1"/>
    </source>
</evidence>
<dbReference type="GeneID" id="64571981"/>
<evidence type="ECO:0000313" key="2">
    <source>
        <dbReference type="EMBL" id="QOU18843.1"/>
    </source>
</evidence>
<dbReference type="Proteomes" id="UP000663131">
    <property type="component" value="Chromosome 5"/>
</dbReference>
<dbReference type="Proteomes" id="UP000663131">
    <property type="component" value="Chromosome 8"/>
</dbReference>
<accession>A0A871QZB7</accession>
<dbReference type="Proteomes" id="UP000663131">
    <property type="component" value="Chromosome 3"/>
</dbReference>
<dbReference type="OrthoDB" id="3999279at2759"/>
<name>A0A871QZB7_DEKBR</name>
<evidence type="ECO:0000313" key="4">
    <source>
        <dbReference type="Proteomes" id="UP000663131"/>
    </source>
</evidence>
<proteinExistence type="predicted"/>
<organism evidence="2 4">
    <name type="scientific">Dekkera bruxellensis</name>
    <name type="common">Brettanomyces custersii</name>
    <dbReference type="NCBI Taxonomy" id="5007"/>
    <lineage>
        <taxon>Eukaryota</taxon>
        <taxon>Fungi</taxon>
        <taxon>Dikarya</taxon>
        <taxon>Ascomycota</taxon>
        <taxon>Saccharomycotina</taxon>
        <taxon>Pichiomycetes</taxon>
        <taxon>Pichiales</taxon>
        <taxon>Pichiaceae</taxon>
        <taxon>Brettanomyces</taxon>
    </lineage>
</organism>